<dbReference type="EMBL" id="MOOE01000005">
    <property type="protein sequence ID" value="KAK1530220.1"/>
    <property type="molecule type" value="Genomic_DNA"/>
</dbReference>
<evidence type="ECO:0000313" key="2">
    <source>
        <dbReference type="EMBL" id="KAK1530220.1"/>
    </source>
</evidence>
<name>A0AAJ0E378_9PEZI</name>
<keyword evidence="3" id="KW-1185">Reference proteome</keyword>
<protein>
    <submittedName>
        <fullName evidence="2">Uncharacterized protein</fullName>
    </submittedName>
</protein>
<proteinExistence type="predicted"/>
<dbReference type="AlphaFoldDB" id="A0AAJ0E378"/>
<evidence type="ECO:0000256" key="1">
    <source>
        <dbReference type="SAM" id="MobiDB-lite"/>
    </source>
</evidence>
<organism evidence="2 3">
    <name type="scientific">Colletotrichum costaricense</name>
    <dbReference type="NCBI Taxonomy" id="1209916"/>
    <lineage>
        <taxon>Eukaryota</taxon>
        <taxon>Fungi</taxon>
        <taxon>Dikarya</taxon>
        <taxon>Ascomycota</taxon>
        <taxon>Pezizomycotina</taxon>
        <taxon>Sordariomycetes</taxon>
        <taxon>Hypocreomycetidae</taxon>
        <taxon>Glomerellales</taxon>
        <taxon>Glomerellaceae</taxon>
        <taxon>Colletotrichum</taxon>
        <taxon>Colletotrichum acutatum species complex</taxon>
    </lineage>
</organism>
<accession>A0AAJ0E378</accession>
<feature type="region of interest" description="Disordered" evidence="1">
    <location>
        <begin position="11"/>
        <end position="40"/>
    </location>
</feature>
<dbReference type="GeneID" id="85337050"/>
<sequence>MPSYSYRIHVNGHASPAGRPRAKQQRQSRCGREREPHTPTHYYAYTRTSHHRSVPQRPVCYFCSFLVFLQPPPPFACRVSKLFPLSLSKSRGAAAAGTATLWRGRARGGQPNPGRQVADDQVAAQARARGRETCRKAPHLPQGRVRGLGKGRLLLPHTEAGSRNFQSYSVQRRNSNRWSCLAAPPIPIRSQVCAPFAPPGPIEATLGGRLWRPYSCISFAHVRVLCSGSKANTVTAASYFGGGISCESSSGRISSPAELSVCLIEILRGTSRYRAGKSWLKFVACK</sequence>
<dbReference type="RefSeq" id="XP_060315275.1">
    <property type="nucleotide sequence ID" value="XM_060453503.1"/>
</dbReference>
<dbReference type="Proteomes" id="UP001240678">
    <property type="component" value="Unassembled WGS sequence"/>
</dbReference>
<gene>
    <name evidence="2" type="ORF">CCOS01_05323</name>
</gene>
<reference evidence="2 3" key="1">
    <citation type="submission" date="2016-10" db="EMBL/GenBank/DDBJ databases">
        <title>The genome sequence of Colletotrichum fioriniae PJ7.</title>
        <authorList>
            <person name="Baroncelli R."/>
        </authorList>
    </citation>
    <scope>NUCLEOTIDE SEQUENCE [LARGE SCALE GENOMIC DNA]</scope>
    <source>
        <strain evidence="2 3">IMI 309622</strain>
    </source>
</reference>
<evidence type="ECO:0000313" key="3">
    <source>
        <dbReference type="Proteomes" id="UP001240678"/>
    </source>
</evidence>
<comment type="caution">
    <text evidence="2">The sequence shown here is derived from an EMBL/GenBank/DDBJ whole genome shotgun (WGS) entry which is preliminary data.</text>
</comment>